<protein>
    <submittedName>
        <fullName evidence="1">Uncharacterized protein</fullName>
    </submittedName>
</protein>
<dbReference type="Proteomes" id="UP001314200">
    <property type="component" value="Unassembled WGS sequence"/>
</dbReference>
<gene>
    <name evidence="1" type="ORF">R82641_BJNNKPBH_00368</name>
</gene>
<accession>A0ABN9YM83</accession>
<sequence length="50" mass="5742">MSEVNQEKIDRLVSEIMDKLKKEGVTVTEAKKVILDLSWVKLQPRDDTLA</sequence>
<keyword evidence="2" id="KW-1185">Reference proteome</keyword>
<reference evidence="1 2" key="1">
    <citation type="submission" date="2023-10" db="EMBL/GenBank/DDBJ databases">
        <authorList>
            <person name="Botero Cardona J."/>
        </authorList>
    </citation>
    <scope>NUCLEOTIDE SEQUENCE [LARGE SCALE GENOMIC DNA]</scope>
    <source>
        <strain evidence="1 2">R-82641</strain>
    </source>
</reference>
<comment type="caution">
    <text evidence="1">The sequence shown here is derived from an EMBL/GenBank/DDBJ whole genome shotgun (WGS) entry which is preliminary data.</text>
</comment>
<dbReference type="EMBL" id="CAUZLY010000003">
    <property type="protein sequence ID" value="CAK1232462.1"/>
    <property type="molecule type" value="Genomic_DNA"/>
</dbReference>
<name>A0ABN9YM83_9LACO</name>
<evidence type="ECO:0000313" key="1">
    <source>
        <dbReference type="EMBL" id="CAK1232462.1"/>
    </source>
</evidence>
<evidence type="ECO:0000313" key="2">
    <source>
        <dbReference type="Proteomes" id="UP001314200"/>
    </source>
</evidence>
<organism evidence="1 2">
    <name type="scientific">Fructobacillus cardui</name>
    <dbReference type="NCBI Taxonomy" id="2893170"/>
    <lineage>
        <taxon>Bacteria</taxon>
        <taxon>Bacillati</taxon>
        <taxon>Bacillota</taxon>
        <taxon>Bacilli</taxon>
        <taxon>Lactobacillales</taxon>
        <taxon>Lactobacillaceae</taxon>
        <taxon>Fructobacillus</taxon>
    </lineage>
</organism>
<proteinExistence type="predicted"/>
<dbReference type="RefSeq" id="WP_161795096.1">
    <property type="nucleotide sequence ID" value="NZ_CAUZLY010000003.1"/>
</dbReference>